<evidence type="ECO:0000256" key="1">
    <source>
        <dbReference type="SAM" id="MobiDB-lite"/>
    </source>
</evidence>
<dbReference type="EMBL" id="MU007015">
    <property type="protein sequence ID" value="KAF2434824.1"/>
    <property type="molecule type" value="Genomic_DNA"/>
</dbReference>
<dbReference type="Proteomes" id="UP000800235">
    <property type="component" value="Unassembled WGS sequence"/>
</dbReference>
<keyword evidence="3" id="KW-1185">Reference proteome</keyword>
<feature type="region of interest" description="Disordered" evidence="1">
    <location>
        <begin position="725"/>
        <end position="772"/>
    </location>
</feature>
<feature type="compositionally biased region" description="Basic and acidic residues" evidence="1">
    <location>
        <begin position="155"/>
        <end position="164"/>
    </location>
</feature>
<proteinExistence type="predicted"/>
<sequence>MPASQPTELHYYELERAFHYAPGSLKSRKVLPRSTSRAGELAPFVGPVRPFEPAEPEIVHHQGQTEKPRIAAPYLFNGHETALPPTPPAHAHNLVKSPVSHKVTVATALKHNNSASTPPLNQQRSPPTPDLTPPGSLSVPRPNEIPRPSPSSRAESFRTAREEQWSSDGDEEIPTLKLNTPMQSYKSKERITGLGMVLEGPELDDTLVDMDETTPTQTVDRLIESNPSPVQINGLKPEKAQHIPDREWDTNLMRNVTVRRRRPRRVTPSAEGQKRLADREIVPQLTAASSEEEVVEPQTPSPKETFMENGWSHGSIRDDDSNRLSITSTVVEALVVASPPQRRRILRHTSKTMSLRSDIGSSAGSSPITKSNRASFGAEVNGYRRPGHDGLSTDDDRRKSSPILNGWPWPSSPALKHHKDSDSLRGEAAASLRNGPQNRRASYDPRPTLSSGPSKVHAENVRQRNMTAPASSFAQRSPPRDRRSADYRPLKVQFQEPPSAPSPPQAQSAKRMVSAPHPTKVATQKALQQVGHATAQVEPNTRRQSVGANVRRLRQSSNASDVVPFSQPPILPIETAPKQRSISQPLLSPNIYPSRQSIDEGNPRASFGRSRSSNLENSRLSVDQSTIRADDHSQPRHLTPFSQTSDTHDPLEVSEATAINIYPHNNNSLLVIQQSGRHIIREVTNEAEEDPWVEVDALQVQSTEPTHYSGPADDGLPTLKGIMNENQSPTIDGGFPSLMLQPATPPQQFNDIPNVDSPLRNPRKPPEVPPQLPAIRVLPATPADELENNPLEGHSFEPKPLTRTLSLKQRAQRVSNTIVRPIIARTSSLRRSYYTRPRSPYHQRVSSQQTNNLHPFWQPRGFWDEFSDSDSDFGETDEYRESGSSRLPAGGDTSSIPEPTTKLSRVLSGFRGSGGFLIGNSIGLDRHGSNNRRPYISFPTGLGRSRSGRVVRKTSEGTLRTMDSIKNLRRASGDRKIWKGLGMQFQYLGVGGLREHIREKKAEKRREKLRRSIGARFVVEGTPVI</sequence>
<feature type="region of interest" description="Disordered" evidence="1">
    <location>
        <begin position="870"/>
        <end position="900"/>
    </location>
</feature>
<reference evidence="2" key="1">
    <citation type="journal article" date="2020" name="Stud. Mycol.">
        <title>101 Dothideomycetes genomes: a test case for predicting lifestyles and emergence of pathogens.</title>
        <authorList>
            <person name="Haridas S."/>
            <person name="Albert R."/>
            <person name="Binder M."/>
            <person name="Bloem J."/>
            <person name="Labutti K."/>
            <person name="Salamov A."/>
            <person name="Andreopoulos B."/>
            <person name="Baker S."/>
            <person name="Barry K."/>
            <person name="Bills G."/>
            <person name="Bluhm B."/>
            <person name="Cannon C."/>
            <person name="Castanera R."/>
            <person name="Culley D."/>
            <person name="Daum C."/>
            <person name="Ezra D."/>
            <person name="Gonzalez J."/>
            <person name="Henrissat B."/>
            <person name="Kuo A."/>
            <person name="Liang C."/>
            <person name="Lipzen A."/>
            <person name="Lutzoni F."/>
            <person name="Magnuson J."/>
            <person name="Mondo S."/>
            <person name="Nolan M."/>
            <person name="Ohm R."/>
            <person name="Pangilinan J."/>
            <person name="Park H.-J."/>
            <person name="Ramirez L."/>
            <person name="Alfaro M."/>
            <person name="Sun H."/>
            <person name="Tritt A."/>
            <person name="Yoshinaga Y."/>
            <person name="Zwiers L.-H."/>
            <person name="Turgeon B."/>
            <person name="Goodwin S."/>
            <person name="Spatafora J."/>
            <person name="Crous P."/>
            <person name="Grigoriev I."/>
        </authorList>
    </citation>
    <scope>NUCLEOTIDE SEQUENCE</scope>
    <source>
        <strain evidence="2">CBS 130266</strain>
    </source>
</reference>
<feature type="compositionally biased region" description="Polar residues" evidence="1">
    <location>
        <begin position="351"/>
        <end position="374"/>
    </location>
</feature>
<evidence type="ECO:0000313" key="2">
    <source>
        <dbReference type="EMBL" id="KAF2434824.1"/>
    </source>
</evidence>
<feature type="region of interest" description="Disordered" evidence="1">
    <location>
        <begin position="784"/>
        <end position="803"/>
    </location>
</feature>
<dbReference type="OrthoDB" id="3870679at2759"/>
<protein>
    <submittedName>
        <fullName evidence="2">Uncharacterized protein</fullName>
    </submittedName>
</protein>
<gene>
    <name evidence="2" type="ORF">EJ08DRAFT_431800</name>
</gene>
<comment type="caution">
    <text evidence="2">The sequence shown here is derived from an EMBL/GenBank/DDBJ whole genome shotgun (WGS) entry which is preliminary data.</text>
</comment>
<feature type="compositionally biased region" description="Polar residues" evidence="1">
    <location>
        <begin position="578"/>
        <end position="596"/>
    </location>
</feature>
<feature type="compositionally biased region" description="Polar residues" evidence="1">
    <location>
        <begin position="111"/>
        <end position="125"/>
    </location>
</feature>
<feature type="region of interest" description="Disordered" evidence="1">
    <location>
        <begin position="111"/>
        <end position="175"/>
    </location>
</feature>
<evidence type="ECO:0000313" key="3">
    <source>
        <dbReference type="Proteomes" id="UP000800235"/>
    </source>
</evidence>
<accession>A0A9P4U1N1</accession>
<feature type="region of interest" description="Disordered" evidence="1">
    <location>
        <begin position="288"/>
        <end position="321"/>
    </location>
</feature>
<feature type="compositionally biased region" description="Basic and acidic residues" evidence="1">
    <location>
        <begin position="478"/>
        <end position="489"/>
    </location>
</feature>
<feature type="region of interest" description="Disordered" evidence="1">
    <location>
        <begin position="342"/>
        <end position="649"/>
    </location>
</feature>
<name>A0A9P4U1N1_9PEZI</name>
<organism evidence="2 3">
    <name type="scientific">Tothia fuscella</name>
    <dbReference type="NCBI Taxonomy" id="1048955"/>
    <lineage>
        <taxon>Eukaryota</taxon>
        <taxon>Fungi</taxon>
        <taxon>Dikarya</taxon>
        <taxon>Ascomycota</taxon>
        <taxon>Pezizomycotina</taxon>
        <taxon>Dothideomycetes</taxon>
        <taxon>Pleosporomycetidae</taxon>
        <taxon>Venturiales</taxon>
        <taxon>Cylindrosympodiaceae</taxon>
        <taxon>Tothia</taxon>
    </lineage>
</organism>
<feature type="compositionally biased region" description="Low complexity" evidence="1">
    <location>
        <begin position="609"/>
        <end position="621"/>
    </location>
</feature>
<feature type="compositionally biased region" description="Polar residues" evidence="1">
    <location>
        <begin position="463"/>
        <end position="475"/>
    </location>
</feature>
<dbReference type="AlphaFoldDB" id="A0A9P4U1N1"/>
<feature type="compositionally biased region" description="Polar residues" evidence="1">
    <location>
        <begin position="537"/>
        <end position="547"/>
    </location>
</feature>